<protein>
    <submittedName>
        <fullName evidence="2">DUF417 domain-containing protein</fullName>
    </submittedName>
</protein>
<dbReference type="PANTHER" id="PTHR40106">
    <property type="entry name" value="INNER MEMBRANE PROTEIN RCLC"/>
    <property type="match status" value="1"/>
</dbReference>
<dbReference type="EMBL" id="RQZF01000001">
    <property type="protein sequence ID" value="RRC96238.1"/>
    <property type="molecule type" value="Genomic_DNA"/>
</dbReference>
<feature type="transmembrane region" description="Helical" evidence="1">
    <location>
        <begin position="122"/>
        <end position="142"/>
    </location>
</feature>
<proteinExistence type="predicted"/>
<evidence type="ECO:0000256" key="1">
    <source>
        <dbReference type="SAM" id="Phobius"/>
    </source>
</evidence>
<dbReference type="OrthoDB" id="1118972at2"/>
<feature type="transmembrane region" description="Helical" evidence="1">
    <location>
        <begin position="98"/>
        <end position="115"/>
    </location>
</feature>
<keyword evidence="1" id="KW-0472">Membrane</keyword>
<keyword evidence="1" id="KW-1133">Transmembrane helix</keyword>
<keyword evidence="1" id="KW-0812">Transmembrane</keyword>
<evidence type="ECO:0000313" key="2">
    <source>
        <dbReference type="EMBL" id="RRC96238.1"/>
    </source>
</evidence>
<keyword evidence="3" id="KW-1185">Reference proteome</keyword>
<dbReference type="GO" id="GO:0005886">
    <property type="term" value="C:plasma membrane"/>
    <property type="evidence" value="ECO:0007669"/>
    <property type="project" value="TreeGrafter"/>
</dbReference>
<accession>A0A3P1SGF9</accession>
<feature type="transmembrane region" description="Helical" evidence="1">
    <location>
        <begin position="20"/>
        <end position="41"/>
    </location>
</feature>
<dbReference type="AlphaFoldDB" id="A0A3P1SGF9"/>
<dbReference type="InterPro" id="IPR007339">
    <property type="entry name" value="RclC-like"/>
</dbReference>
<comment type="caution">
    <text evidence="2">The sequence shown here is derived from an EMBL/GenBank/DDBJ whole genome shotgun (WGS) entry which is preliminary data.</text>
</comment>
<dbReference type="Proteomes" id="UP000280444">
    <property type="component" value="Unassembled WGS sequence"/>
</dbReference>
<sequence>MSTAHSSSLYSRSLHLLSNLDRIGMTMLRIGAIVVLGWIGVLKVAPYECRGIVPFMANSPFFSWMLNDPANYAANKMPEGAVDPAKEAWHIANGTYPAAYFVGITIVVIAVLLAAHWFSPTLGALGGVLLFGMSLVTLSFLITTPEVWVPDLGDQHHGFPYLAVPGRLVIKDAIMLGASIVLASESAKKALAKMETRRAA</sequence>
<organism evidence="2 3">
    <name type="scientific">Schaalia canis</name>
    <dbReference type="NCBI Taxonomy" id="100469"/>
    <lineage>
        <taxon>Bacteria</taxon>
        <taxon>Bacillati</taxon>
        <taxon>Actinomycetota</taxon>
        <taxon>Actinomycetes</taxon>
        <taxon>Actinomycetales</taxon>
        <taxon>Actinomycetaceae</taxon>
        <taxon>Schaalia</taxon>
    </lineage>
</organism>
<evidence type="ECO:0000313" key="3">
    <source>
        <dbReference type="Proteomes" id="UP000280444"/>
    </source>
</evidence>
<dbReference type="RefSeq" id="WP_124867622.1">
    <property type="nucleotide sequence ID" value="NZ_RQZF01000001.1"/>
</dbReference>
<dbReference type="Pfam" id="PF04224">
    <property type="entry name" value="DUF417"/>
    <property type="match status" value="1"/>
</dbReference>
<reference evidence="2 3" key="1">
    <citation type="submission" date="2018-11" db="EMBL/GenBank/DDBJ databases">
        <title>Genomes From Bacteria Associated with the Canine Oral Cavity: a Test Case for Automated Genome-Based Taxonomic Assignment.</title>
        <authorList>
            <person name="Coil D.A."/>
            <person name="Jospin G."/>
            <person name="Darling A.E."/>
            <person name="Wallis C."/>
            <person name="Davis I.J."/>
            <person name="Harris S."/>
            <person name="Eisen J.A."/>
            <person name="Holcombe L.J."/>
            <person name="O'Flynn C."/>
        </authorList>
    </citation>
    <scope>NUCLEOTIDE SEQUENCE [LARGE SCALE GENOMIC DNA]</scope>
    <source>
        <strain evidence="2 3">OH770</strain>
    </source>
</reference>
<name>A0A3P1SGF9_9ACTO</name>
<dbReference type="PANTHER" id="PTHR40106:SF1">
    <property type="entry name" value="INNER MEMBRANE PROTEIN RCLC"/>
    <property type="match status" value="1"/>
</dbReference>
<dbReference type="GO" id="GO:1901530">
    <property type="term" value="P:response to hypochlorite"/>
    <property type="evidence" value="ECO:0007669"/>
    <property type="project" value="TreeGrafter"/>
</dbReference>
<gene>
    <name evidence="2" type="ORF">EII11_00810</name>
</gene>